<dbReference type="Pfam" id="PF03466">
    <property type="entry name" value="LysR_substrate"/>
    <property type="match status" value="1"/>
</dbReference>
<dbReference type="GO" id="GO:0003677">
    <property type="term" value="F:DNA binding"/>
    <property type="evidence" value="ECO:0007669"/>
    <property type="project" value="UniProtKB-KW"/>
</dbReference>
<comment type="similarity">
    <text evidence="1">Belongs to the LysR transcriptional regulatory family.</text>
</comment>
<dbReference type="SUPFAM" id="SSF46785">
    <property type="entry name" value="Winged helix' DNA-binding domain"/>
    <property type="match status" value="1"/>
</dbReference>
<dbReference type="Gene3D" id="1.10.10.10">
    <property type="entry name" value="Winged helix-like DNA-binding domain superfamily/Winged helix DNA-binding domain"/>
    <property type="match status" value="1"/>
</dbReference>
<organism evidence="6 8">
    <name type="scientific">Pseudomonas amygdali pv. eriobotryae</name>
    <dbReference type="NCBI Taxonomy" id="129137"/>
    <lineage>
        <taxon>Bacteria</taxon>
        <taxon>Pseudomonadati</taxon>
        <taxon>Pseudomonadota</taxon>
        <taxon>Gammaproteobacteria</taxon>
        <taxon>Pseudomonadales</taxon>
        <taxon>Pseudomonadaceae</taxon>
        <taxon>Pseudomonas</taxon>
        <taxon>Pseudomonas amygdali</taxon>
    </lineage>
</organism>
<evidence type="ECO:0000256" key="4">
    <source>
        <dbReference type="ARBA" id="ARBA00023163"/>
    </source>
</evidence>
<evidence type="ECO:0000256" key="2">
    <source>
        <dbReference type="ARBA" id="ARBA00023015"/>
    </source>
</evidence>
<feature type="domain" description="HTH lysR-type" evidence="5">
    <location>
        <begin position="35"/>
        <end position="92"/>
    </location>
</feature>
<dbReference type="SUPFAM" id="SSF53850">
    <property type="entry name" value="Periplasmic binding protein-like II"/>
    <property type="match status" value="1"/>
</dbReference>
<dbReference type="PROSITE" id="PS50931">
    <property type="entry name" value="HTH_LYSR"/>
    <property type="match status" value="1"/>
</dbReference>
<evidence type="ECO:0000256" key="1">
    <source>
        <dbReference type="ARBA" id="ARBA00009437"/>
    </source>
</evidence>
<gene>
    <name evidence="6" type="ORF">ALO70_05038</name>
    <name evidence="7" type="ORF">ALQ39_100978</name>
</gene>
<dbReference type="EMBL" id="RBPV01000333">
    <property type="protein sequence ID" value="RMO54560.1"/>
    <property type="molecule type" value="Genomic_DNA"/>
</dbReference>
<evidence type="ECO:0000259" key="5">
    <source>
        <dbReference type="PROSITE" id="PS50931"/>
    </source>
</evidence>
<dbReference type="PANTHER" id="PTHR30579:SF7">
    <property type="entry name" value="HTH-TYPE TRANSCRIPTIONAL REGULATOR LRHA-RELATED"/>
    <property type="match status" value="1"/>
</dbReference>
<dbReference type="GO" id="GO:0003700">
    <property type="term" value="F:DNA-binding transcription factor activity"/>
    <property type="evidence" value="ECO:0007669"/>
    <property type="project" value="InterPro"/>
</dbReference>
<proteinExistence type="inferred from homology"/>
<comment type="caution">
    <text evidence="6">The sequence shown here is derived from an EMBL/GenBank/DDBJ whole genome shotgun (WGS) entry which is preliminary data.</text>
</comment>
<dbReference type="PATRIC" id="fig|129137.4.peg.2629"/>
<dbReference type="Proteomes" id="UP000275613">
    <property type="component" value="Unassembled WGS sequence"/>
</dbReference>
<keyword evidence="2" id="KW-0805">Transcription regulation</keyword>
<dbReference type="InterPro" id="IPR036388">
    <property type="entry name" value="WH-like_DNA-bd_sf"/>
</dbReference>
<accession>A0A0P9Q224</accession>
<reference evidence="7 9" key="2">
    <citation type="submission" date="2018-08" db="EMBL/GenBank/DDBJ databases">
        <title>Recombination of ecologically and evolutionarily significant loci maintains genetic cohesion in the Pseudomonas syringae species complex.</title>
        <authorList>
            <person name="Dillon M."/>
            <person name="Thakur S."/>
            <person name="Almeida R.N.D."/>
            <person name="Weir B.S."/>
            <person name="Guttman D.S."/>
        </authorList>
    </citation>
    <scope>NUCLEOTIDE SEQUENCE [LARGE SCALE GENOMIC DNA]</scope>
    <source>
        <strain evidence="7 9">ICMP 4316</strain>
    </source>
</reference>
<dbReference type="AlphaFoldDB" id="A0A0P9Q224"/>
<protein>
    <submittedName>
        <fullName evidence="6 7">Transcriptional regulator</fullName>
    </submittedName>
</protein>
<dbReference type="InterPro" id="IPR050176">
    <property type="entry name" value="LTTR"/>
</dbReference>
<keyword evidence="4" id="KW-0804">Transcription</keyword>
<keyword evidence="3" id="KW-0238">DNA-binding</keyword>
<dbReference type="PANTHER" id="PTHR30579">
    <property type="entry name" value="TRANSCRIPTIONAL REGULATOR"/>
    <property type="match status" value="1"/>
</dbReference>
<name>A0A0P9Q224_PSEA0</name>
<sequence>MGCGSQDSHESIVSNIKLFCVFVPKSRIVMRPVNFDLDVMRSFVTGVELGSFAKAAQKLARSTSAISAQLKKLEAQAGSPLFKKAGRKLALTDTGEVLLNYSKRLLSLNDETITAVSELKLKGWVRLGLQEDLGSFLPTVLGRFARAHPDVRVEARIARNADLLNRIENGSLDLAVAWGGVKKNGYQETIVELPMQWIGSSHRYLDWRVESGNPLPVIAFDAPCPFHSKATDALNLAGIPWHLSFTSSSLNGLSAATEAGLGYTIRTALGLQSGTELLNIEDRGLPALPSIALTLHRHEANPNPLTERLSSMVVQAIRSEIA</sequence>
<dbReference type="Proteomes" id="UP000050490">
    <property type="component" value="Unassembled WGS sequence"/>
</dbReference>
<dbReference type="Pfam" id="PF00126">
    <property type="entry name" value="HTH_1"/>
    <property type="match status" value="1"/>
</dbReference>
<dbReference type="InterPro" id="IPR036390">
    <property type="entry name" value="WH_DNA-bd_sf"/>
</dbReference>
<evidence type="ECO:0000313" key="6">
    <source>
        <dbReference type="EMBL" id="KPX25082.1"/>
    </source>
</evidence>
<dbReference type="InterPro" id="IPR000847">
    <property type="entry name" value="LysR_HTH_N"/>
</dbReference>
<evidence type="ECO:0000313" key="8">
    <source>
        <dbReference type="Proteomes" id="UP000050490"/>
    </source>
</evidence>
<evidence type="ECO:0000313" key="7">
    <source>
        <dbReference type="EMBL" id="RMO54560.1"/>
    </source>
</evidence>
<dbReference type="EMBL" id="LJQI01000305">
    <property type="protein sequence ID" value="KPX25082.1"/>
    <property type="molecule type" value="Genomic_DNA"/>
</dbReference>
<evidence type="ECO:0000256" key="3">
    <source>
        <dbReference type="ARBA" id="ARBA00023125"/>
    </source>
</evidence>
<evidence type="ECO:0000313" key="9">
    <source>
        <dbReference type="Proteomes" id="UP000275613"/>
    </source>
</evidence>
<reference evidence="6 8" key="1">
    <citation type="submission" date="2015-09" db="EMBL/GenBank/DDBJ databases">
        <title>Genome announcement of multiple Pseudomonas syringae strains.</title>
        <authorList>
            <person name="Thakur S."/>
            <person name="Wang P.W."/>
            <person name="Gong Y."/>
            <person name="Weir B.S."/>
            <person name="Guttman D.S."/>
        </authorList>
    </citation>
    <scope>NUCLEOTIDE SEQUENCE [LARGE SCALE GENOMIC DNA]</scope>
    <source>
        <strain evidence="6 8">ICMP4455</strain>
    </source>
</reference>
<dbReference type="InterPro" id="IPR005119">
    <property type="entry name" value="LysR_subst-bd"/>
</dbReference>
<dbReference type="Gene3D" id="3.40.190.10">
    <property type="entry name" value="Periplasmic binding protein-like II"/>
    <property type="match status" value="2"/>
</dbReference>